<evidence type="ECO:0000313" key="2">
    <source>
        <dbReference type="Proteomes" id="UP000194204"/>
    </source>
</evidence>
<dbReference type="AlphaFoldDB" id="A0A1Y2SS49"/>
<gene>
    <name evidence="1" type="ORF">Xbed_00124</name>
</gene>
<organism evidence="1 2">
    <name type="scientific">Xenorhabdus beddingii</name>
    <dbReference type="NCBI Taxonomy" id="40578"/>
    <lineage>
        <taxon>Bacteria</taxon>
        <taxon>Pseudomonadati</taxon>
        <taxon>Pseudomonadota</taxon>
        <taxon>Gammaproteobacteria</taxon>
        <taxon>Enterobacterales</taxon>
        <taxon>Morganellaceae</taxon>
        <taxon>Xenorhabdus</taxon>
    </lineage>
</organism>
<dbReference type="EMBL" id="MUBK01000001">
    <property type="protein sequence ID" value="OTA21875.1"/>
    <property type="molecule type" value="Genomic_DNA"/>
</dbReference>
<dbReference type="STRING" id="40578.Xbed_00124"/>
<protein>
    <submittedName>
        <fullName evidence="1">Transposase</fullName>
    </submittedName>
</protein>
<keyword evidence="2" id="KW-1185">Reference proteome</keyword>
<accession>A0A1Y2SS49</accession>
<comment type="caution">
    <text evidence="1">The sequence shown here is derived from an EMBL/GenBank/DDBJ whole genome shotgun (WGS) entry which is preliminary data.</text>
</comment>
<name>A0A1Y2SS49_9GAMM</name>
<evidence type="ECO:0000313" key="1">
    <source>
        <dbReference type="EMBL" id="OTA21875.1"/>
    </source>
</evidence>
<reference evidence="1 2" key="1">
    <citation type="submission" date="2017-01" db="EMBL/GenBank/DDBJ databases">
        <title>Deconstructing symbiosis and pathogenesis requirements using a combined genomic-metabolomic approach.</title>
        <authorList>
            <person name="Tobias N.J."/>
            <person name="Wolff H."/>
            <person name="Djahanschiri B."/>
            <person name="Ebersberger I."/>
            <person name="Bode H.B."/>
        </authorList>
    </citation>
    <scope>NUCLEOTIDE SEQUENCE [LARGE SCALE GENOMIC DNA]</scope>
    <source>
        <strain evidence="1 2">DSM 4764</strain>
    </source>
</reference>
<proteinExistence type="predicted"/>
<dbReference type="Proteomes" id="UP000194204">
    <property type="component" value="Unassembled WGS sequence"/>
</dbReference>
<sequence>MKACGGKDLCIPEPTGLWTVCLSRVGKNTLRDRGPRENVGTTGFGCRRDEKQERAYYIVYARREQADLKTLVQVAGCRWEIGSGFEETKGECGLDHDEVRQWHSWYRHITLSLLAHAVLASCEYRRKKHRRGW</sequence>